<dbReference type="GO" id="GO:0043565">
    <property type="term" value="F:sequence-specific DNA binding"/>
    <property type="evidence" value="ECO:0007669"/>
    <property type="project" value="InterPro"/>
</dbReference>
<evidence type="ECO:0000256" key="3">
    <source>
        <dbReference type="ARBA" id="ARBA00023163"/>
    </source>
</evidence>
<protein>
    <submittedName>
        <fullName evidence="5">Helix-turn-helix domain-containing protein</fullName>
    </submittedName>
</protein>
<dbReference type="GO" id="GO:0003700">
    <property type="term" value="F:DNA-binding transcription factor activity"/>
    <property type="evidence" value="ECO:0007669"/>
    <property type="project" value="InterPro"/>
</dbReference>
<dbReference type="InterPro" id="IPR018060">
    <property type="entry name" value="HTH_AraC"/>
</dbReference>
<keyword evidence="2" id="KW-0238">DNA-binding</keyword>
<evidence type="ECO:0000256" key="2">
    <source>
        <dbReference type="ARBA" id="ARBA00023125"/>
    </source>
</evidence>
<dbReference type="PANTHER" id="PTHR43280:SF32">
    <property type="entry name" value="TRANSCRIPTIONAL REGULATORY PROTEIN"/>
    <property type="match status" value="1"/>
</dbReference>
<feature type="domain" description="HTH araC/xylS-type" evidence="4">
    <location>
        <begin position="201"/>
        <end position="306"/>
    </location>
</feature>
<dbReference type="AlphaFoldDB" id="A0A4U1CNG5"/>
<comment type="caution">
    <text evidence="5">The sequence shown here is derived from an EMBL/GenBank/DDBJ whole genome shotgun (WGS) entry which is preliminary data.</text>
</comment>
<dbReference type="Gene3D" id="1.10.10.60">
    <property type="entry name" value="Homeodomain-like"/>
    <property type="match status" value="1"/>
</dbReference>
<dbReference type="Proteomes" id="UP000307244">
    <property type="component" value="Unassembled WGS sequence"/>
</dbReference>
<dbReference type="InterPro" id="IPR009057">
    <property type="entry name" value="Homeodomain-like_sf"/>
</dbReference>
<dbReference type="PROSITE" id="PS01124">
    <property type="entry name" value="HTH_ARAC_FAMILY_2"/>
    <property type="match status" value="1"/>
</dbReference>
<organism evidence="5 6">
    <name type="scientific">Pedobacter frigoris</name>
    <dbReference type="NCBI Taxonomy" id="2571272"/>
    <lineage>
        <taxon>Bacteria</taxon>
        <taxon>Pseudomonadati</taxon>
        <taxon>Bacteroidota</taxon>
        <taxon>Sphingobacteriia</taxon>
        <taxon>Sphingobacteriales</taxon>
        <taxon>Sphingobacteriaceae</taxon>
        <taxon>Pedobacter</taxon>
    </lineage>
</organism>
<dbReference type="Pfam" id="PF12833">
    <property type="entry name" value="HTH_18"/>
    <property type="match status" value="1"/>
</dbReference>
<dbReference type="PANTHER" id="PTHR43280">
    <property type="entry name" value="ARAC-FAMILY TRANSCRIPTIONAL REGULATOR"/>
    <property type="match status" value="1"/>
</dbReference>
<sequence length="308" mass="35611">MYLMKPHRLKTISEFHSIFQLPKPEHPLISLVDYAELVAAKKHSEVNTIVADYYSISVKRDLREKMRYGQQSYDFDDGVMYFMAPGQVLQTTPVVDDMEPKPSGWILLIHPDFLWNTPLAAAIRRYEFFNYSVNEALFLSEKEELVLHNLIQNIRQEYQANIDRFSQSIIISQIETLLNYSERFYQRQFITRKIANHQVLDRVDKLLTDYFANDALSQKGLPSVQYVADALNISASYLSGLLKVLTGQSTQQHIHDKLIEKAKEKLSTTDLSVSEIAYGLGFEHPQSFSKLFKTKTRLSPLEFRASFA</sequence>
<dbReference type="EMBL" id="SWBQ01000002">
    <property type="protein sequence ID" value="TKC06965.1"/>
    <property type="molecule type" value="Genomic_DNA"/>
</dbReference>
<keyword evidence="1" id="KW-0805">Transcription regulation</keyword>
<accession>A0A4U1CNG5</accession>
<dbReference type="SUPFAM" id="SSF46689">
    <property type="entry name" value="Homeodomain-like"/>
    <property type="match status" value="1"/>
</dbReference>
<evidence type="ECO:0000313" key="5">
    <source>
        <dbReference type="EMBL" id="TKC06965.1"/>
    </source>
</evidence>
<name>A0A4U1CNG5_9SPHI</name>
<dbReference type="SMART" id="SM00342">
    <property type="entry name" value="HTH_ARAC"/>
    <property type="match status" value="1"/>
</dbReference>
<reference evidence="5 6" key="1">
    <citation type="submission" date="2019-04" db="EMBL/GenBank/DDBJ databases">
        <title>Pedobacter sp. RP-3-15 sp. nov., isolated from Arctic soil.</title>
        <authorList>
            <person name="Dahal R.H."/>
            <person name="Kim D.-U."/>
        </authorList>
    </citation>
    <scope>NUCLEOTIDE SEQUENCE [LARGE SCALE GENOMIC DNA]</scope>
    <source>
        <strain evidence="5 6">RP-3-15</strain>
    </source>
</reference>
<proteinExistence type="predicted"/>
<evidence type="ECO:0000313" key="6">
    <source>
        <dbReference type="Proteomes" id="UP000307244"/>
    </source>
</evidence>
<gene>
    <name evidence="5" type="ORF">FA047_06750</name>
</gene>
<keyword evidence="3" id="KW-0804">Transcription</keyword>
<dbReference type="OrthoDB" id="9816214at2"/>
<keyword evidence="6" id="KW-1185">Reference proteome</keyword>
<evidence type="ECO:0000259" key="4">
    <source>
        <dbReference type="PROSITE" id="PS01124"/>
    </source>
</evidence>
<evidence type="ECO:0000256" key="1">
    <source>
        <dbReference type="ARBA" id="ARBA00023015"/>
    </source>
</evidence>